<name>A0ABT8SM80_9CAUL</name>
<dbReference type="RefSeq" id="WP_302109214.1">
    <property type="nucleotide sequence ID" value="NZ_JAUKTR010000001.1"/>
</dbReference>
<keyword evidence="8" id="KW-1185">Reference proteome</keyword>
<evidence type="ECO:0000256" key="4">
    <source>
        <dbReference type="RuleBase" id="RU003456"/>
    </source>
</evidence>
<dbReference type="SUPFAM" id="SSF143243">
    <property type="entry name" value="Nqo5-like"/>
    <property type="match status" value="1"/>
</dbReference>
<sequence>MAGLGKALTKALGRDCLAAEAAFGELNLRVPREAVIRVMEALKSAFEFQQLVDLCGVDYPQRAERFDVAYHLLSMTRNQRIRVLVSADETNPVPSITGVFPNADWFEREAFDLYGIGFSGHPDLRRILTDYGFVGHPLRKDFPMTGYVECRWDETQKRVVYEPVKLPQEFRNFDFLSPWEGAEYARGSGVLPGDEKAQGVK</sequence>
<evidence type="ECO:0000313" key="7">
    <source>
        <dbReference type="EMBL" id="MDO1558743.1"/>
    </source>
</evidence>
<keyword evidence="2 3" id="KW-0813">Transport</keyword>
<evidence type="ECO:0000259" key="6">
    <source>
        <dbReference type="Pfam" id="PF00329"/>
    </source>
</evidence>
<dbReference type="PANTHER" id="PTHR10884">
    <property type="entry name" value="NADH DEHYDROGENASE UBIQUINONE IRON-SULFUR PROTEIN 3"/>
    <property type="match status" value="1"/>
</dbReference>
<comment type="subunit">
    <text evidence="3">NDH-1 is composed of 14 different subunits. Subunits NuoB, C, D, E, F, and G constitute the peripheral sector of the complex.</text>
</comment>
<evidence type="ECO:0000256" key="5">
    <source>
        <dbReference type="RuleBase" id="RU003582"/>
    </source>
</evidence>
<organism evidence="7 8">
    <name type="scientific">Peiella sedimenti</name>
    <dbReference type="NCBI Taxonomy" id="3061083"/>
    <lineage>
        <taxon>Bacteria</taxon>
        <taxon>Pseudomonadati</taxon>
        <taxon>Pseudomonadota</taxon>
        <taxon>Alphaproteobacteria</taxon>
        <taxon>Caulobacterales</taxon>
        <taxon>Caulobacteraceae</taxon>
        <taxon>Peiella</taxon>
    </lineage>
</organism>
<evidence type="ECO:0000256" key="1">
    <source>
        <dbReference type="ARBA" id="ARBA00007569"/>
    </source>
</evidence>
<comment type="function">
    <text evidence="3">NDH-1 shuttles electrons from NADH, via FMN and iron-sulfur (Fe-S) centers, to quinones in the respiratory chain. The immediate electron acceptor for the enzyme in this species is believed to be ubiquinone. Couples the redox reaction to proton translocation (for every two electrons transferred, four hydrogen ions are translocated across the cytoplasmic membrane), and thus conserves the redox energy in a proton gradient.</text>
</comment>
<proteinExistence type="inferred from homology"/>
<keyword evidence="3" id="KW-0830">Ubiquinone</keyword>
<keyword evidence="7" id="KW-0560">Oxidoreductase</keyword>
<dbReference type="HAMAP" id="MF_01357">
    <property type="entry name" value="NDH1_NuoC"/>
    <property type="match status" value="1"/>
</dbReference>
<keyword evidence="3" id="KW-1003">Cell membrane</keyword>
<dbReference type="EMBL" id="JAUKTR010000001">
    <property type="protein sequence ID" value="MDO1558743.1"/>
    <property type="molecule type" value="Genomic_DNA"/>
</dbReference>
<dbReference type="NCBIfam" id="TIGR01961">
    <property type="entry name" value="NuoC_fam"/>
    <property type="match status" value="1"/>
</dbReference>
<dbReference type="EC" id="7.1.1.-" evidence="3"/>
<dbReference type="InterPro" id="IPR010218">
    <property type="entry name" value="NADH_DH_suC"/>
</dbReference>
<comment type="similarity">
    <text evidence="1 3 4">Belongs to the complex I 30 kDa subunit family.</text>
</comment>
<comment type="catalytic activity">
    <reaction evidence="3 5">
        <text>a quinone + NADH + 5 H(+)(in) = a quinol + NAD(+) + 4 H(+)(out)</text>
        <dbReference type="Rhea" id="RHEA:57888"/>
        <dbReference type="ChEBI" id="CHEBI:15378"/>
        <dbReference type="ChEBI" id="CHEBI:24646"/>
        <dbReference type="ChEBI" id="CHEBI:57540"/>
        <dbReference type="ChEBI" id="CHEBI:57945"/>
        <dbReference type="ChEBI" id="CHEBI:132124"/>
    </reaction>
</comment>
<gene>
    <name evidence="3" type="primary">nuoC</name>
    <name evidence="7" type="ORF">Q0812_04800</name>
</gene>
<reference evidence="7" key="1">
    <citation type="submission" date="2023-07" db="EMBL/GenBank/DDBJ databases">
        <title>Brevundimonas soil sp. nov., isolated from the soil of chemical plant.</title>
        <authorList>
            <person name="Wu N."/>
        </authorList>
    </citation>
    <scope>NUCLEOTIDE SEQUENCE</scope>
    <source>
        <strain evidence="7">XZ-24</strain>
    </source>
</reference>
<evidence type="ECO:0000256" key="2">
    <source>
        <dbReference type="ARBA" id="ARBA00022448"/>
    </source>
</evidence>
<dbReference type="NCBIfam" id="NF004730">
    <property type="entry name" value="PRK06074.1-1"/>
    <property type="match status" value="1"/>
</dbReference>
<dbReference type="InterPro" id="IPR020396">
    <property type="entry name" value="NADH_UbQ_OxRdtase_CS"/>
</dbReference>
<dbReference type="NCBIfam" id="NF004733">
    <property type="entry name" value="PRK06074.1-5"/>
    <property type="match status" value="1"/>
</dbReference>
<accession>A0ABT8SM80</accession>
<protein>
    <recommendedName>
        <fullName evidence="3">NADH-quinone oxidoreductase subunit C</fullName>
        <ecNumber evidence="3">7.1.1.-</ecNumber>
    </recommendedName>
    <alternativeName>
        <fullName evidence="3">NADH dehydrogenase I subunit C</fullName>
    </alternativeName>
    <alternativeName>
        <fullName evidence="3">NDH-1 subunit C</fullName>
    </alternativeName>
</protein>
<dbReference type="InterPro" id="IPR037232">
    <property type="entry name" value="NADH_quin_OxRdtase_su_C/D-like"/>
</dbReference>
<dbReference type="PANTHER" id="PTHR10884:SF14">
    <property type="entry name" value="NADH DEHYDROGENASE [UBIQUINONE] IRON-SULFUR PROTEIN 3, MITOCHONDRIAL"/>
    <property type="match status" value="1"/>
</dbReference>
<evidence type="ECO:0000313" key="8">
    <source>
        <dbReference type="Proteomes" id="UP001169063"/>
    </source>
</evidence>
<evidence type="ECO:0000256" key="3">
    <source>
        <dbReference type="HAMAP-Rule" id="MF_01357"/>
    </source>
</evidence>
<keyword evidence="3 4" id="KW-0520">NAD</keyword>
<dbReference type="GO" id="GO:0050136">
    <property type="term" value="F:NADH dehydrogenase (quinone) (non-electrogenic) activity"/>
    <property type="evidence" value="ECO:0007669"/>
    <property type="project" value="UniProtKB-EC"/>
</dbReference>
<keyword evidence="3" id="KW-0472">Membrane</keyword>
<comment type="caution">
    <text evidence="7">The sequence shown here is derived from an EMBL/GenBank/DDBJ whole genome shotgun (WGS) entry which is preliminary data.</text>
</comment>
<comment type="subcellular location">
    <subcellularLocation>
        <location evidence="3">Cell membrane</location>
        <topology evidence="3">Peripheral membrane protein</topology>
        <orientation evidence="3">Cytoplasmic side</orientation>
    </subcellularLocation>
</comment>
<feature type="domain" description="NADH:ubiquinone oxidoreductase 30kDa subunit" evidence="6">
    <location>
        <begin position="29"/>
        <end position="147"/>
    </location>
</feature>
<keyword evidence="3 5" id="KW-0874">Quinone</keyword>
<dbReference type="Pfam" id="PF00329">
    <property type="entry name" value="Complex1_30kDa"/>
    <property type="match status" value="1"/>
</dbReference>
<keyword evidence="3 4" id="KW-1278">Translocase</keyword>
<dbReference type="Gene3D" id="3.30.460.80">
    <property type="entry name" value="NADH:ubiquinone oxidoreductase, 30kDa subunit"/>
    <property type="match status" value="1"/>
</dbReference>
<dbReference type="PROSITE" id="PS00542">
    <property type="entry name" value="COMPLEX1_30K"/>
    <property type="match status" value="1"/>
</dbReference>
<dbReference type="Proteomes" id="UP001169063">
    <property type="component" value="Unassembled WGS sequence"/>
</dbReference>
<dbReference type="InterPro" id="IPR001268">
    <property type="entry name" value="NADH_UbQ_OxRdtase_30kDa_su"/>
</dbReference>